<keyword evidence="1" id="KW-1133">Transmembrane helix</keyword>
<reference evidence="2" key="2">
    <citation type="submission" date="2020-09" db="EMBL/GenBank/DDBJ databases">
        <authorList>
            <person name="Sun Q."/>
            <person name="Zhou Y."/>
        </authorList>
    </citation>
    <scope>NUCLEOTIDE SEQUENCE</scope>
    <source>
        <strain evidence="2">CGMCC 1.15794</strain>
    </source>
</reference>
<evidence type="ECO:0000256" key="1">
    <source>
        <dbReference type="SAM" id="Phobius"/>
    </source>
</evidence>
<keyword evidence="1" id="KW-0472">Membrane</keyword>
<reference evidence="2" key="1">
    <citation type="journal article" date="2014" name="Int. J. Syst. Evol. Microbiol.">
        <title>Complete genome sequence of Corynebacterium casei LMG S-19264T (=DSM 44701T), isolated from a smear-ripened cheese.</title>
        <authorList>
            <consortium name="US DOE Joint Genome Institute (JGI-PGF)"/>
            <person name="Walter F."/>
            <person name="Albersmeier A."/>
            <person name="Kalinowski J."/>
            <person name="Ruckert C."/>
        </authorList>
    </citation>
    <scope>NUCLEOTIDE SEQUENCE</scope>
    <source>
        <strain evidence="2">CGMCC 1.15794</strain>
    </source>
</reference>
<dbReference type="RefSeq" id="WP_229663168.1">
    <property type="nucleotide sequence ID" value="NZ_BMJY01000006.1"/>
</dbReference>
<keyword evidence="1" id="KW-0812">Transmembrane</keyword>
<proteinExistence type="predicted"/>
<organism evidence="2 3">
    <name type="scientific">Microbacterium album</name>
    <dbReference type="NCBI Taxonomy" id="2053191"/>
    <lineage>
        <taxon>Bacteria</taxon>
        <taxon>Bacillati</taxon>
        <taxon>Actinomycetota</taxon>
        <taxon>Actinomycetes</taxon>
        <taxon>Micrococcales</taxon>
        <taxon>Microbacteriaceae</taxon>
        <taxon>Microbacterium</taxon>
    </lineage>
</organism>
<evidence type="ECO:0000313" key="3">
    <source>
        <dbReference type="Proteomes" id="UP000657592"/>
    </source>
</evidence>
<protein>
    <recommendedName>
        <fullName evidence="4">DUF3592 domain-containing protein</fullName>
    </recommendedName>
</protein>
<gene>
    <name evidence="2" type="ORF">GCM10010921_17280</name>
</gene>
<evidence type="ECO:0000313" key="2">
    <source>
        <dbReference type="EMBL" id="GGH43406.1"/>
    </source>
</evidence>
<feature type="transmembrane region" description="Helical" evidence="1">
    <location>
        <begin position="12"/>
        <end position="33"/>
    </location>
</feature>
<dbReference type="EMBL" id="BMJY01000006">
    <property type="protein sequence ID" value="GGH43406.1"/>
    <property type="molecule type" value="Genomic_DNA"/>
</dbReference>
<comment type="caution">
    <text evidence="2">The sequence shown here is derived from an EMBL/GenBank/DDBJ whole genome shotgun (WGS) entry which is preliminary data.</text>
</comment>
<feature type="transmembrane region" description="Helical" evidence="1">
    <location>
        <begin position="98"/>
        <end position="124"/>
    </location>
</feature>
<accession>A0A917IFE9</accession>
<sequence length="125" mass="12997">MAAVVGAVTEILGWVGLAAAAVFGGIALIVRVVDGTWEPVRAVIIGDVLRWFGEDEVHEAPLTPELRAAARGDEVAVHYRVGAPHRVRLEARSPWPRLLAGVALACGGVGVSAFLVQLAVMIAAG</sequence>
<dbReference type="AlphaFoldDB" id="A0A917IFE9"/>
<dbReference type="Proteomes" id="UP000657592">
    <property type="component" value="Unassembled WGS sequence"/>
</dbReference>
<keyword evidence="3" id="KW-1185">Reference proteome</keyword>
<name>A0A917IFE9_9MICO</name>
<evidence type="ECO:0008006" key="4">
    <source>
        <dbReference type="Google" id="ProtNLM"/>
    </source>
</evidence>